<accession>A0A138A8H3</accession>
<dbReference type="EMBL" id="LSRF01000056">
    <property type="protein sequence ID" value="KXP06732.1"/>
    <property type="molecule type" value="Genomic_DNA"/>
</dbReference>
<comment type="caution">
    <text evidence="1">The sequence shown here is derived from an EMBL/GenBank/DDBJ whole genome shotgun (WGS) entry which is preliminary data.</text>
</comment>
<proteinExistence type="predicted"/>
<sequence length="110" mass="11710">MTEKLTANIITDASKSELDWNLDRGATALAMGVSEDMVGTTVALDAARELRQRYSRKLGPEVGLYDVILAEAVRRKATVILDGVTVVDAGTPAELTDDCSVPDDISALDS</sequence>
<evidence type="ECO:0000313" key="2">
    <source>
        <dbReference type="Proteomes" id="UP000070258"/>
    </source>
</evidence>
<name>A0A138A8H3_9ACTN</name>
<gene>
    <name evidence="1" type="ORF">AXK60_11755</name>
</gene>
<dbReference type="RefSeq" id="WP_068572606.1">
    <property type="nucleotide sequence ID" value="NZ_LSRF01000056.1"/>
</dbReference>
<protein>
    <submittedName>
        <fullName evidence="1">Uncharacterized protein</fullName>
    </submittedName>
</protein>
<dbReference type="Proteomes" id="UP000070258">
    <property type="component" value="Unassembled WGS sequence"/>
</dbReference>
<dbReference type="AlphaFoldDB" id="A0A138A8H3"/>
<organism evidence="1 2">
    <name type="scientific">Tsukamurella pseudospumae</name>
    <dbReference type="NCBI Taxonomy" id="239498"/>
    <lineage>
        <taxon>Bacteria</taxon>
        <taxon>Bacillati</taxon>
        <taxon>Actinomycetota</taxon>
        <taxon>Actinomycetes</taxon>
        <taxon>Mycobacteriales</taxon>
        <taxon>Tsukamurellaceae</taxon>
        <taxon>Tsukamurella</taxon>
    </lineage>
</organism>
<reference evidence="2" key="1">
    <citation type="submission" date="2016-02" db="EMBL/GenBank/DDBJ databases">
        <authorList>
            <person name="Wen L."/>
            <person name="He K."/>
            <person name="Yang H."/>
        </authorList>
    </citation>
    <scope>NUCLEOTIDE SEQUENCE [LARGE SCALE GENOMIC DNA]</scope>
    <source>
        <strain evidence="2">JCM 15929</strain>
    </source>
</reference>
<evidence type="ECO:0000313" key="1">
    <source>
        <dbReference type="EMBL" id="KXP06732.1"/>
    </source>
</evidence>